<evidence type="ECO:0000259" key="1">
    <source>
        <dbReference type="Pfam" id="PF01863"/>
    </source>
</evidence>
<dbReference type="AlphaFoldDB" id="A0A060R8G1"/>
<keyword evidence="2" id="KW-0378">Hydrolase</keyword>
<dbReference type="InterPro" id="IPR002725">
    <property type="entry name" value="YgjP-like_metallopeptidase"/>
</dbReference>
<dbReference type="CDD" id="cd07344">
    <property type="entry name" value="M48_yhfN_like"/>
    <property type="match status" value="1"/>
</dbReference>
<dbReference type="GO" id="GO:0016787">
    <property type="term" value="F:hydrolase activity"/>
    <property type="evidence" value="ECO:0007669"/>
    <property type="project" value="UniProtKB-KW"/>
</dbReference>
<dbReference type="Pfam" id="PF01863">
    <property type="entry name" value="YgjP-like"/>
    <property type="match status" value="1"/>
</dbReference>
<dbReference type="KEGG" id="rbc:BN938_1701"/>
<name>A0A060R8G1_9BACT</name>
<dbReference type="PANTHER" id="PTHR30399">
    <property type="entry name" value="UNCHARACTERIZED PROTEIN YGJP"/>
    <property type="match status" value="1"/>
</dbReference>
<dbReference type="STRING" id="1433126.BN938_1701"/>
<feature type="domain" description="YgjP-like metallopeptidase" evidence="1">
    <location>
        <begin position="20"/>
        <end position="228"/>
    </location>
</feature>
<dbReference type="HOGENOM" id="CLU_065947_1_1_10"/>
<keyword evidence="3" id="KW-1185">Reference proteome</keyword>
<evidence type="ECO:0000313" key="2">
    <source>
        <dbReference type="EMBL" id="CDN31781.1"/>
    </source>
</evidence>
<gene>
    <name evidence="2" type="ORF">BN938_1701</name>
</gene>
<evidence type="ECO:0000313" key="3">
    <source>
        <dbReference type="Proteomes" id="UP000027616"/>
    </source>
</evidence>
<dbReference type="eggNOG" id="COG1451">
    <property type="taxonomic scope" value="Bacteria"/>
</dbReference>
<dbReference type="PANTHER" id="PTHR30399:SF1">
    <property type="entry name" value="UTP PYROPHOSPHATASE"/>
    <property type="match status" value="1"/>
</dbReference>
<sequence length="231" mass="27847">MEYISIGSLSIEVIRKNIKNIHLRVYPPDCRVQISAPEKMELDSIRLFAITKSSWIKKKQQELIDYSRQSEREYVSGENHYFKGKRYRLKVIFQHNEPHVELQGNQFMVLYVRREATIERRAEIVKDWYRNRLKEIIEPLISKWEKCLDVTVENWELKQMKTLWGSCNQKNKSILFNLELAKKPIHCIEYIIAHELTHLVERNHNERFLALLDVNIPNWRIIKEELNEFIV</sequence>
<proteinExistence type="predicted"/>
<organism evidence="2 3">
    <name type="scientific">Mucinivorans hirudinis</name>
    <dbReference type="NCBI Taxonomy" id="1433126"/>
    <lineage>
        <taxon>Bacteria</taxon>
        <taxon>Pseudomonadati</taxon>
        <taxon>Bacteroidota</taxon>
        <taxon>Bacteroidia</taxon>
        <taxon>Bacteroidales</taxon>
        <taxon>Rikenellaceae</taxon>
        <taxon>Mucinivorans</taxon>
    </lineage>
</organism>
<dbReference type="PATRIC" id="fig|1433126.3.peg.1677"/>
<dbReference type="InterPro" id="IPR053136">
    <property type="entry name" value="UTP_pyrophosphatase-like"/>
</dbReference>
<dbReference type="Proteomes" id="UP000027616">
    <property type="component" value="Chromosome I"/>
</dbReference>
<accession>A0A060R8G1</accession>
<dbReference type="EMBL" id="HG934468">
    <property type="protein sequence ID" value="CDN31781.1"/>
    <property type="molecule type" value="Genomic_DNA"/>
</dbReference>
<dbReference type="Gene3D" id="3.30.2010.10">
    <property type="entry name" value="Metalloproteases ('zincins'), catalytic domain"/>
    <property type="match status" value="1"/>
</dbReference>
<reference evidence="2 3" key="1">
    <citation type="journal article" date="2015" name="Genome Announc.">
        <title>Complete Genome Sequence of the Novel Leech Symbiont Mucinivorans hirudinis M3T.</title>
        <authorList>
            <person name="Nelson M.C."/>
            <person name="Bomar L."/>
            <person name="Graf J."/>
        </authorList>
    </citation>
    <scope>NUCLEOTIDE SEQUENCE [LARGE SCALE GENOMIC DNA]</scope>
    <source>
        <strain evidence="3">M3</strain>
    </source>
</reference>
<dbReference type="OrthoDB" id="9811177at2"/>
<protein>
    <submittedName>
        <fullName evidence="2">Putative predicted metal-dependent hydrolase</fullName>
    </submittedName>
</protein>